<feature type="domain" description="IPT/TIG" evidence="3">
    <location>
        <begin position="919"/>
        <end position="1003"/>
    </location>
</feature>
<feature type="domain" description="IPT/TIG" evidence="3">
    <location>
        <begin position="1093"/>
        <end position="1177"/>
    </location>
</feature>
<dbReference type="InterPro" id="IPR002909">
    <property type="entry name" value="IPT_dom"/>
</dbReference>
<feature type="domain" description="IPT/TIG" evidence="3">
    <location>
        <begin position="1006"/>
        <end position="1090"/>
    </location>
</feature>
<accession>A0ABW8DC33</accession>
<gene>
    <name evidence="4" type="ORF">ACD661_12510</name>
</gene>
<feature type="domain" description="IPT/TIG" evidence="3">
    <location>
        <begin position="489"/>
        <end position="570"/>
    </location>
</feature>
<dbReference type="EMBL" id="JBGORX010000006">
    <property type="protein sequence ID" value="MFJ1269381.1"/>
    <property type="molecule type" value="Genomic_DNA"/>
</dbReference>
<feature type="chain" id="PRO_5047267626" evidence="2">
    <location>
        <begin position="25"/>
        <end position="1182"/>
    </location>
</feature>
<organism evidence="4 5">
    <name type="scientific">Legionella lytica</name>
    <dbReference type="NCBI Taxonomy" id="96232"/>
    <lineage>
        <taxon>Bacteria</taxon>
        <taxon>Pseudomonadati</taxon>
        <taxon>Pseudomonadota</taxon>
        <taxon>Gammaproteobacteria</taxon>
        <taxon>Legionellales</taxon>
        <taxon>Legionellaceae</taxon>
        <taxon>Legionella</taxon>
    </lineage>
</organism>
<dbReference type="PANTHER" id="PTHR46769:SF2">
    <property type="entry name" value="FIBROCYSTIN-L ISOFORM 2 PRECURSOR-RELATED"/>
    <property type="match status" value="1"/>
</dbReference>
<feature type="domain" description="IPT/TIG" evidence="3">
    <location>
        <begin position="660"/>
        <end position="744"/>
    </location>
</feature>
<reference evidence="4 5" key="1">
    <citation type="submission" date="2024-08" db="EMBL/GenBank/DDBJ databases">
        <title>Draft Genome Sequence of Legionella lytica strain DSB2004, Isolated From a Fire Sprinkler System.</title>
        <authorList>
            <person name="Everhart A.D."/>
            <person name="Kidane D.T."/>
            <person name="Farone A.L."/>
            <person name="Farone M.B."/>
        </authorList>
    </citation>
    <scope>NUCLEOTIDE SEQUENCE [LARGE SCALE GENOMIC DNA]</scope>
    <source>
        <strain evidence="4 5">DSB2004</strain>
    </source>
</reference>
<feature type="signal peptide" evidence="2">
    <location>
        <begin position="1"/>
        <end position="24"/>
    </location>
</feature>
<dbReference type="CDD" id="cd00102">
    <property type="entry name" value="IPT"/>
    <property type="match status" value="8"/>
</dbReference>
<dbReference type="Gene3D" id="2.60.40.10">
    <property type="entry name" value="Immunoglobulins"/>
    <property type="match status" value="9"/>
</dbReference>
<dbReference type="InterPro" id="IPR014756">
    <property type="entry name" value="Ig_E-set"/>
</dbReference>
<dbReference type="SUPFAM" id="SSF81296">
    <property type="entry name" value="E set domains"/>
    <property type="match status" value="9"/>
</dbReference>
<evidence type="ECO:0000259" key="3">
    <source>
        <dbReference type="SMART" id="SM00429"/>
    </source>
</evidence>
<dbReference type="RefSeq" id="WP_400188206.1">
    <property type="nucleotide sequence ID" value="NZ_JBGORX010000006.1"/>
</dbReference>
<comment type="caution">
    <text evidence="4">The sequence shown here is derived from an EMBL/GenBank/DDBJ whole genome shotgun (WGS) entry which is preliminary data.</text>
</comment>
<dbReference type="InterPro" id="IPR013783">
    <property type="entry name" value="Ig-like_fold"/>
</dbReference>
<feature type="domain" description="IPT/TIG" evidence="3">
    <location>
        <begin position="388"/>
        <end position="483"/>
    </location>
</feature>
<protein>
    <submittedName>
        <fullName evidence="4">IPT/TIG domain-containing protein</fullName>
    </submittedName>
</protein>
<feature type="domain" description="IPT/TIG" evidence="3">
    <location>
        <begin position="747"/>
        <end position="829"/>
    </location>
</feature>
<proteinExistence type="predicted"/>
<evidence type="ECO:0000313" key="5">
    <source>
        <dbReference type="Proteomes" id="UP001615550"/>
    </source>
</evidence>
<sequence>MYRTLQRTVAFVLMLSNFVNIAGATPEPASMGRNPMMNAGSAANNSPTFLPHNAVPQMDAPANLALNSEQFGLTGPLNLGVNYSDLTGTYVTAQYIKRLSQNWAFGLLGEYGNDQYRYNGTLGLQVSSTSLIKVSAERLNQRLPFMFDSGAISRRISQDAVGGRYQKVFNENFLVKALDFGGYYAAAHNLALSPVIYMSNGMNCLGNPTGLACINERNIAGGISSGADVGFTLLLTPKTLLQARLNYDQLHYSTIFSSNSQYNRQGFGTTVNLEQLLTSRLKFNGGFEYRAIYNSFNAALSWLSPFFSSAQTEISLFAQRIVSKNPTPDNNIVGLKIAFLGDIDRTREKDYQINPTAFLSDLTTWVKEPAVKMNQVLAIAEQIVRLLAPSVQSINPNSGPLNGGNVITINGTNFNGDPPSVLIDGQFALVKYISPTQLSVTIPAALPRVVTLAESTHQSVPVNVLLKNEDGQQTTVTNGYIYTTAAFGVPLITSVTPSTGNTGGNTLINIIGQNFTSGATVTIGGVNAEIVSISPTLIEVLTPAHAAGAVAIVVTTAAGSTTFANGFTYTNTTPGITTITPNIGSAAGNTTTTITGTNLNAITSVSFGGVPASSFVVNSSTSITAVTPAYTGGALAVNVLVSDGISNATLINGFTYQLGAPSISTISPNQGSIAGGTTITVTGSGFATGTTLSIGGIPATNITVINPTTLMAITPAYISGPLVKDVQVNNGEGVFTLSGGFTYVASAPALASLTPTNGSIAGGTTITLSGSGFVAGTTVTLDGTSATDVHIINATTLTAVTPAHASGSVDVVVNNGVGSATLSAAYTYLANAPTLTAINPTSGSVAGGLSVTLTGTGLTGMTAASFGGVPATNVVVANDTTMTAVVPAYISGALLVDVIVSNNSSNATLVGGFTYQAGAPTLSAISPNTGSVSGGITATLQGTNFVPGTMVTIGGVAATNINIINATTATLTIPAYVSGPLIKNVVVNNGVGSATLVGGFTYVANAPTLNSISPITGSITGSTLVTLTGTNFTPGTIVTFGGVVATNVNVNSATSLTAVTPAYVSGSLTVDVMVNNGVSNATLAQAFTYQAIAPTLASITPNSDSVVGGATITVSGSGFVPTTTLTIGGITASNIHVSNVTTLTATVPAYVSGSLIKDVVVNNGAGSATLTAGFTYIENAPS</sequence>
<feature type="domain" description="IPT/TIG" evidence="3">
    <location>
        <begin position="573"/>
        <end position="657"/>
    </location>
</feature>
<feature type="domain" description="IPT/TIG" evidence="3">
    <location>
        <begin position="832"/>
        <end position="916"/>
    </location>
</feature>
<evidence type="ECO:0000313" key="4">
    <source>
        <dbReference type="EMBL" id="MFJ1269381.1"/>
    </source>
</evidence>
<dbReference type="SMART" id="SM00429">
    <property type="entry name" value="IPT"/>
    <property type="match status" value="9"/>
</dbReference>
<evidence type="ECO:0000256" key="1">
    <source>
        <dbReference type="ARBA" id="ARBA00022729"/>
    </source>
</evidence>
<feature type="non-terminal residue" evidence="4">
    <location>
        <position position="1182"/>
    </location>
</feature>
<dbReference type="Pfam" id="PF01833">
    <property type="entry name" value="TIG"/>
    <property type="match status" value="9"/>
</dbReference>
<keyword evidence="1 2" id="KW-0732">Signal</keyword>
<evidence type="ECO:0000256" key="2">
    <source>
        <dbReference type="SAM" id="SignalP"/>
    </source>
</evidence>
<keyword evidence="5" id="KW-1185">Reference proteome</keyword>
<name>A0ABW8DC33_9GAMM</name>
<dbReference type="PANTHER" id="PTHR46769">
    <property type="entry name" value="POLYCYSTIC KIDNEY AND HEPATIC DISEASE 1 (AUTOSOMAL RECESSIVE)-LIKE 1"/>
    <property type="match status" value="1"/>
</dbReference>
<dbReference type="Proteomes" id="UP001615550">
    <property type="component" value="Unassembled WGS sequence"/>
</dbReference>
<dbReference type="InterPro" id="IPR052387">
    <property type="entry name" value="Fibrocystin"/>
</dbReference>